<evidence type="ECO:0000256" key="1">
    <source>
        <dbReference type="ARBA" id="ARBA00001946"/>
    </source>
</evidence>
<gene>
    <name evidence="5" type="ORF">FNA67_16730</name>
</gene>
<keyword evidence="6" id="KW-1185">Reference proteome</keyword>
<dbReference type="OrthoDB" id="9800547at2"/>
<evidence type="ECO:0000313" key="5">
    <source>
        <dbReference type="EMBL" id="QEE21733.1"/>
    </source>
</evidence>
<protein>
    <submittedName>
        <fullName evidence="5">CoA ester lyase</fullName>
    </submittedName>
</protein>
<dbReference type="PANTHER" id="PTHR32308:SF10">
    <property type="entry name" value="CITRATE LYASE SUBUNIT BETA"/>
    <property type="match status" value="1"/>
</dbReference>
<evidence type="ECO:0000313" key="6">
    <source>
        <dbReference type="Proteomes" id="UP000321062"/>
    </source>
</evidence>
<dbReference type="AlphaFoldDB" id="A0A5B9DRF8"/>
<name>A0A5B9DRF8_9HYPH</name>
<keyword evidence="4" id="KW-0460">Magnesium</keyword>
<dbReference type="Pfam" id="PF03328">
    <property type="entry name" value="HpcH_HpaI"/>
    <property type="match status" value="1"/>
</dbReference>
<dbReference type="KEGG" id="yti:FNA67_16730"/>
<dbReference type="InterPro" id="IPR005000">
    <property type="entry name" value="Aldolase/citrate-lyase_domain"/>
</dbReference>
<evidence type="ECO:0000256" key="4">
    <source>
        <dbReference type="ARBA" id="ARBA00022842"/>
    </source>
</evidence>
<reference evidence="5 6" key="1">
    <citation type="journal article" date="2015" name="Int. J. Syst. Evol. Microbiol.">
        <title>Youhaiella tibetensis gen. nov., sp. nov., isolated from subsurface sediment.</title>
        <authorList>
            <person name="Wang Y.X."/>
            <person name="Huang F.Q."/>
            <person name="Nogi Y."/>
            <person name="Pang S.J."/>
            <person name="Wang P.K."/>
            <person name="Lv J."/>
        </authorList>
    </citation>
    <scope>NUCLEOTIDE SEQUENCE [LARGE SCALE GENOMIC DNA]</scope>
    <source>
        <strain evidence="6">fig4</strain>
    </source>
</reference>
<keyword evidence="5" id="KW-0456">Lyase</keyword>
<dbReference type="Proteomes" id="UP000321062">
    <property type="component" value="Chromosome"/>
</dbReference>
<dbReference type="PIRSF" id="PIRSF015582">
    <property type="entry name" value="Cit_lyase_B"/>
    <property type="match status" value="1"/>
</dbReference>
<dbReference type="InterPro" id="IPR015813">
    <property type="entry name" value="Pyrv/PenolPyrv_kinase-like_dom"/>
</dbReference>
<comment type="similarity">
    <text evidence="2">Belongs to the HpcH/HpaI aldolase family.</text>
</comment>
<dbReference type="GO" id="GO:0000287">
    <property type="term" value="F:magnesium ion binding"/>
    <property type="evidence" value="ECO:0007669"/>
    <property type="project" value="TreeGrafter"/>
</dbReference>
<comment type="cofactor">
    <cofactor evidence="1">
        <name>Mg(2+)</name>
        <dbReference type="ChEBI" id="CHEBI:18420"/>
    </cofactor>
</comment>
<evidence type="ECO:0000256" key="2">
    <source>
        <dbReference type="ARBA" id="ARBA00005568"/>
    </source>
</evidence>
<dbReference type="GO" id="GO:0016829">
    <property type="term" value="F:lyase activity"/>
    <property type="evidence" value="ECO:0007669"/>
    <property type="project" value="UniProtKB-KW"/>
</dbReference>
<dbReference type="EMBL" id="CP041690">
    <property type="protein sequence ID" value="QEE21733.1"/>
    <property type="molecule type" value="Genomic_DNA"/>
</dbReference>
<dbReference type="Gene3D" id="3.20.20.60">
    <property type="entry name" value="Phosphoenolpyruvate-binding domains"/>
    <property type="match status" value="1"/>
</dbReference>
<organism evidence="5 6">
    <name type="scientific">Paradevosia tibetensis</name>
    <dbReference type="NCBI Taxonomy" id="1447062"/>
    <lineage>
        <taxon>Bacteria</taxon>
        <taxon>Pseudomonadati</taxon>
        <taxon>Pseudomonadota</taxon>
        <taxon>Alphaproteobacteria</taxon>
        <taxon>Hyphomicrobiales</taxon>
        <taxon>Devosiaceae</taxon>
        <taxon>Paradevosia</taxon>
    </lineage>
</organism>
<keyword evidence="3" id="KW-0479">Metal-binding</keyword>
<evidence type="ECO:0000256" key="3">
    <source>
        <dbReference type="ARBA" id="ARBA00022723"/>
    </source>
</evidence>
<dbReference type="GO" id="GO:0006107">
    <property type="term" value="P:oxaloacetate metabolic process"/>
    <property type="evidence" value="ECO:0007669"/>
    <property type="project" value="TreeGrafter"/>
</dbReference>
<dbReference type="PANTHER" id="PTHR32308">
    <property type="entry name" value="LYASE BETA SUBUNIT, PUTATIVE (AFU_ORTHOLOGUE AFUA_4G13030)-RELATED"/>
    <property type="match status" value="1"/>
</dbReference>
<proteinExistence type="inferred from homology"/>
<dbReference type="SUPFAM" id="SSF51621">
    <property type="entry name" value="Phosphoenolpyruvate/pyruvate domain"/>
    <property type="match status" value="1"/>
</dbReference>
<dbReference type="InterPro" id="IPR011206">
    <property type="entry name" value="Citrate_lyase_beta/mcl1/mcl2"/>
</dbReference>
<dbReference type="InterPro" id="IPR040442">
    <property type="entry name" value="Pyrv_kinase-like_dom_sf"/>
</dbReference>
<sequence>MKLRSLLYVPASSEKFIAKVHERGADAIILDLEDAVAPADKDRARAALAEAVPAVGRSGAKVFVRVNAEPNMQLADAEAACRAGAFGLYVAKTRSLEQLWRLSDHIEPLERELGRAELAFVPLIEDAAAVLEARTFARYDRTLALTSGGEDLAASMGAEPLPDVLRLPKLMIHLAAKAEGRLSLGTLGSTTNYSDLDGVAAAAREARMHGFDGASCVHPSVVPVLNGAFMPSDEQVAWARRVIEAVEANGEGAFALDGKMIDAPIVTRARNILAQA</sequence>
<dbReference type="RefSeq" id="WP_147657086.1">
    <property type="nucleotide sequence ID" value="NZ_BMFM01000001.1"/>
</dbReference>
<accession>A0A5B9DRF8</accession>